<proteinExistence type="predicted"/>
<comment type="caution">
    <text evidence="9">The sequence shown here is derived from an EMBL/GenBank/DDBJ whole genome shotgun (WGS) entry which is preliminary data.</text>
</comment>
<evidence type="ECO:0008006" key="11">
    <source>
        <dbReference type="Google" id="ProtNLM"/>
    </source>
</evidence>
<organism evidence="9 10">
    <name type="scientific">Geotrichum candidum</name>
    <name type="common">Oospora lactis</name>
    <name type="synonym">Dipodascus geotrichum</name>
    <dbReference type="NCBI Taxonomy" id="1173061"/>
    <lineage>
        <taxon>Eukaryota</taxon>
        <taxon>Fungi</taxon>
        <taxon>Dikarya</taxon>
        <taxon>Ascomycota</taxon>
        <taxon>Saccharomycotina</taxon>
        <taxon>Dipodascomycetes</taxon>
        <taxon>Dipodascales</taxon>
        <taxon>Dipodascaceae</taxon>
        <taxon>Geotrichum</taxon>
    </lineage>
</organism>
<evidence type="ECO:0000256" key="5">
    <source>
        <dbReference type="ARBA" id="ARBA00023098"/>
    </source>
</evidence>
<evidence type="ECO:0000256" key="2">
    <source>
        <dbReference type="ARBA" id="ARBA00022692"/>
    </source>
</evidence>
<sequence length="302" mass="33451">MESGASSGGIDNNSSSMTSYYAAQIDTVGLRARLNPKFRYKVVVHLELTRNTFNRDLGNFMVALSPSGSSSTSDDGTVRKPAILPYMSPIIEVMHDLLGCGLYLTGFWRQTSMVRVPLTDHFDPARFAISSQSAYAENAKVKAASSIRTQEKKLTQPLRLLIDQRVHIANAHLSFELVLQGLRYWIHLLKLPFFIIFTCFIASVELGFVIMTAYLVVYIFGARFNGDKLSSLLDDSKKKNNNYDSGKIKVEREDSLPLVKIKSEPLDEDDEGQRTVVPESPRTSPSLSGGTTAVQSRSASSL</sequence>
<dbReference type="GO" id="GO:0006629">
    <property type="term" value="P:lipid metabolic process"/>
    <property type="evidence" value="ECO:0007669"/>
    <property type="project" value="UniProtKB-KW"/>
</dbReference>
<dbReference type="Proteomes" id="UP000242525">
    <property type="component" value="Unassembled WGS sequence"/>
</dbReference>
<accession>A0A0J9XJ25</accession>
<dbReference type="Pfam" id="PF06775">
    <property type="entry name" value="Seipin"/>
    <property type="match status" value="1"/>
</dbReference>
<dbReference type="GO" id="GO:0005789">
    <property type="term" value="C:endoplasmic reticulum membrane"/>
    <property type="evidence" value="ECO:0007669"/>
    <property type="project" value="UniProtKB-SubCell"/>
</dbReference>
<gene>
    <name evidence="9" type="ORF">BN980_GECA20s00758g</name>
</gene>
<dbReference type="GO" id="GO:0140042">
    <property type="term" value="P:lipid droplet formation"/>
    <property type="evidence" value="ECO:0007669"/>
    <property type="project" value="UniProtKB-ARBA"/>
</dbReference>
<keyword evidence="3" id="KW-0256">Endoplasmic reticulum</keyword>
<dbReference type="STRING" id="1173061.A0A0J9XJ25"/>
<evidence type="ECO:0000313" key="9">
    <source>
        <dbReference type="EMBL" id="CDO57299.1"/>
    </source>
</evidence>
<evidence type="ECO:0000313" key="10">
    <source>
        <dbReference type="Proteomes" id="UP000242525"/>
    </source>
</evidence>
<evidence type="ECO:0000256" key="7">
    <source>
        <dbReference type="SAM" id="MobiDB-lite"/>
    </source>
</evidence>
<protein>
    <recommendedName>
        <fullName evidence="11">Seipin</fullName>
    </recommendedName>
</protein>
<keyword evidence="6 8" id="KW-0472">Membrane</keyword>
<dbReference type="InterPro" id="IPR009617">
    <property type="entry name" value="Seipin"/>
</dbReference>
<dbReference type="OrthoDB" id="3990054at2759"/>
<evidence type="ECO:0000256" key="4">
    <source>
        <dbReference type="ARBA" id="ARBA00022989"/>
    </source>
</evidence>
<evidence type="ECO:0000256" key="8">
    <source>
        <dbReference type="SAM" id="Phobius"/>
    </source>
</evidence>
<keyword evidence="10" id="KW-1185">Reference proteome</keyword>
<feature type="region of interest" description="Disordered" evidence="7">
    <location>
        <begin position="259"/>
        <end position="302"/>
    </location>
</feature>
<evidence type="ECO:0000256" key="1">
    <source>
        <dbReference type="ARBA" id="ARBA00004477"/>
    </source>
</evidence>
<evidence type="ECO:0000256" key="6">
    <source>
        <dbReference type="ARBA" id="ARBA00023136"/>
    </source>
</evidence>
<reference evidence="9" key="1">
    <citation type="submission" date="2014-03" db="EMBL/GenBank/DDBJ databases">
        <authorList>
            <person name="Casaregola S."/>
        </authorList>
    </citation>
    <scope>NUCLEOTIDE SEQUENCE [LARGE SCALE GENOMIC DNA]</scope>
    <source>
        <strain evidence="9">CLIB 918</strain>
    </source>
</reference>
<feature type="transmembrane region" description="Helical" evidence="8">
    <location>
        <begin position="193"/>
        <end position="220"/>
    </location>
</feature>
<keyword evidence="5" id="KW-0443">Lipid metabolism</keyword>
<dbReference type="AlphaFoldDB" id="A0A0J9XJ25"/>
<dbReference type="CDD" id="cd23995">
    <property type="entry name" value="Seipin_BSCL2_like"/>
    <property type="match status" value="1"/>
</dbReference>
<keyword evidence="2 8" id="KW-0812">Transmembrane</keyword>
<feature type="compositionally biased region" description="Polar residues" evidence="7">
    <location>
        <begin position="281"/>
        <end position="302"/>
    </location>
</feature>
<dbReference type="PANTHER" id="PTHR21212:SF0">
    <property type="entry name" value="SEIPIN"/>
    <property type="match status" value="1"/>
</dbReference>
<keyword evidence="4 8" id="KW-1133">Transmembrane helix</keyword>
<comment type="subcellular location">
    <subcellularLocation>
        <location evidence="1">Endoplasmic reticulum membrane</location>
        <topology evidence="1">Multi-pass membrane protein</topology>
    </subcellularLocation>
</comment>
<dbReference type="EMBL" id="CCBN010000020">
    <property type="protein sequence ID" value="CDO57299.1"/>
    <property type="molecule type" value="Genomic_DNA"/>
</dbReference>
<evidence type="ECO:0000256" key="3">
    <source>
        <dbReference type="ARBA" id="ARBA00022824"/>
    </source>
</evidence>
<name>A0A0J9XJ25_GEOCN</name>
<dbReference type="PANTHER" id="PTHR21212">
    <property type="entry name" value="BERNARDINELLI-SEIP CONGENITAL LIPODYSTROPHY 2 HOMOLOG BSCL2 PROTEIN"/>
    <property type="match status" value="1"/>
</dbReference>